<keyword evidence="1" id="KW-1133">Transmembrane helix</keyword>
<protein>
    <submittedName>
        <fullName evidence="2">Uncharacterized protein</fullName>
    </submittedName>
</protein>
<gene>
    <name evidence="2" type="ORF">MM239_14530</name>
</gene>
<evidence type="ECO:0000256" key="1">
    <source>
        <dbReference type="SAM" id="Phobius"/>
    </source>
</evidence>
<keyword evidence="1" id="KW-0812">Transmembrane</keyword>
<keyword evidence="3" id="KW-1185">Reference proteome</keyword>
<evidence type="ECO:0000313" key="3">
    <source>
        <dbReference type="Proteomes" id="UP001165489"/>
    </source>
</evidence>
<comment type="caution">
    <text evidence="2">The sequence shown here is derived from an EMBL/GenBank/DDBJ whole genome shotgun (WGS) entry which is preliminary data.</text>
</comment>
<keyword evidence="1" id="KW-0472">Membrane</keyword>
<dbReference type="RefSeq" id="WP_241348983.1">
    <property type="nucleotide sequence ID" value="NZ_JAKZGP010000042.1"/>
</dbReference>
<evidence type="ECO:0000313" key="2">
    <source>
        <dbReference type="EMBL" id="MCH7410621.1"/>
    </source>
</evidence>
<feature type="transmembrane region" description="Helical" evidence="1">
    <location>
        <begin position="40"/>
        <end position="59"/>
    </location>
</feature>
<sequence>MIESIKIILQVLAMYSGASLMLGLYKPVFVLWFMDRFNRMKVIKVYGLALVILILVILLF</sequence>
<organism evidence="2 3">
    <name type="scientific">Belliella filtrata</name>
    <dbReference type="NCBI Taxonomy" id="2923435"/>
    <lineage>
        <taxon>Bacteria</taxon>
        <taxon>Pseudomonadati</taxon>
        <taxon>Bacteroidota</taxon>
        <taxon>Cytophagia</taxon>
        <taxon>Cytophagales</taxon>
        <taxon>Cyclobacteriaceae</taxon>
        <taxon>Belliella</taxon>
    </lineage>
</organism>
<dbReference type="EMBL" id="JAKZGP010000042">
    <property type="protein sequence ID" value="MCH7410621.1"/>
    <property type="molecule type" value="Genomic_DNA"/>
</dbReference>
<dbReference type="Proteomes" id="UP001165489">
    <property type="component" value="Unassembled WGS sequence"/>
</dbReference>
<accession>A0ABS9V2I4</accession>
<feature type="transmembrane region" description="Helical" evidence="1">
    <location>
        <begin position="12"/>
        <end position="34"/>
    </location>
</feature>
<name>A0ABS9V2I4_9BACT</name>
<reference evidence="2" key="1">
    <citation type="submission" date="2022-03" db="EMBL/GenBank/DDBJ databases">
        <title>De novo assembled genomes of Belliella spp. (Cyclobacteriaceae) strains.</title>
        <authorList>
            <person name="Szabo A."/>
            <person name="Korponai K."/>
            <person name="Felfoldi T."/>
        </authorList>
    </citation>
    <scope>NUCLEOTIDE SEQUENCE</scope>
    <source>
        <strain evidence="2">DSM 111904</strain>
    </source>
</reference>
<proteinExistence type="predicted"/>